<evidence type="ECO:0000313" key="1">
    <source>
        <dbReference type="EMBL" id="JAE16481.1"/>
    </source>
</evidence>
<proteinExistence type="predicted"/>
<organism evidence="1">
    <name type="scientific">Arundo donax</name>
    <name type="common">Giant reed</name>
    <name type="synonym">Donax arundinaceus</name>
    <dbReference type="NCBI Taxonomy" id="35708"/>
    <lineage>
        <taxon>Eukaryota</taxon>
        <taxon>Viridiplantae</taxon>
        <taxon>Streptophyta</taxon>
        <taxon>Embryophyta</taxon>
        <taxon>Tracheophyta</taxon>
        <taxon>Spermatophyta</taxon>
        <taxon>Magnoliopsida</taxon>
        <taxon>Liliopsida</taxon>
        <taxon>Poales</taxon>
        <taxon>Poaceae</taxon>
        <taxon>PACMAD clade</taxon>
        <taxon>Arundinoideae</taxon>
        <taxon>Arundineae</taxon>
        <taxon>Arundo</taxon>
    </lineage>
</organism>
<dbReference type="AlphaFoldDB" id="A0A0A9G1R3"/>
<accession>A0A0A9G1R3</accession>
<name>A0A0A9G1R3_ARUDO</name>
<sequence length="47" mass="5583">MWKNGHHFHIQCPVIGGNSKFTFYTHFSFLMSNCNSVQFSLWRSEQC</sequence>
<dbReference type="EMBL" id="GBRH01181415">
    <property type="protein sequence ID" value="JAE16481.1"/>
    <property type="molecule type" value="Transcribed_RNA"/>
</dbReference>
<protein>
    <submittedName>
        <fullName evidence="1">Uncharacterized protein</fullName>
    </submittedName>
</protein>
<reference evidence="1" key="2">
    <citation type="journal article" date="2015" name="Data Brief">
        <title>Shoot transcriptome of the giant reed, Arundo donax.</title>
        <authorList>
            <person name="Barrero R.A."/>
            <person name="Guerrero F.D."/>
            <person name="Moolhuijzen P."/>
            <person name="Goolsby J.A."/>
            <person name="Tidwell J."/>
            <person name="Bellgard S.E."/>
            <person name="Bellgard M.I."/>
        </authorList>
    </citation>
    <scope>NUCLEOTIDE SEQUENCE</scope>
    <source>
        <tissue evidence="1">Shoot tissue taken approximately 20 cm above the soil surface</tissue>
    </source>
</reference>
<reference evidence="1" key="1">
    <citation type="submission" date="2014-09" db="EMBL/GenBank/DDBJ databases">
        <authorList>
            <person name="Magalhaes I.L.F."/>
            <person name="Oliveira U."/>
            <person name="Santos F.R."/>
            <person name="Vidigal T.H.D.A."/>
            <person name="Brescovit A.D."/>
            <person name="Santos A.J."/>
        </authorList>
    </citation>
    <scope>NUCLEOTIDE SEQUENCE</scope>
    <source>
        <tissue evidence="1">Shoot tissue taken approximately 20 cm above the soil surface</tissue>
    </source>
</reference>